<accession>A0A0A7S228</accession>
<evidence type="ECO:0000256" key="1">
    <source>
        <dbReference type="SAM" id="SignalP"/>
    </source>
</evidence>
<evidence type="ECO:0000313" key="3">
    <source>
        <dbReference type="Proteomes" id="UP000030901"/>
    </source>
</evidence>
<feature type="chain" id="PRO_5002046678" evidence="1">
    <location>
        <begin position="31"/>
        <end position="227"/>
    </location>
</feature>
<dbReference type="KEGG" id="fpp:FPB0191_01753"/>
<sequence length="227" mass="25996">MTISFDNINTRSYTAIILMLLILFSCSLKAEDDITQQLLQCREETSALIRLDCYDNTLKSKYGDLEKQKKPIFSSEIAARILAQEKERNNEDIDHFIKSEAQGAISKEIILTIPALGVKPPRPVLAFSCLDHITRMQIVLFQPQPNSSRQFTLKTNTNINLNVSWFIRDDGYLLESSRGLPVISQIQRLFNAETIYIESDNPYINGLSFNIHNLAQEITPLRQACRW</sequence>
<keyword evidence="3" id="KW-1185">Reference proteome</keyword>
<reference evidence="2 3" key="1">
    <citation type="journal article" date="2014" name="Appl. Environ. Microbiol.">
        <title>Gut symbionts from distinct hosts exhibit genotoxic activity via divergent colibactin biosynthetic pathways.</title>
        <authorList>
            <person name="Engel P."/>
            <person name="Vizcaino M.I."/>
            <person name="Crawford J.M."/>
        </authorList>
    </citation>
    <scope>NUCLEOTIDE SEQUENCE [LARGE SCALE GENOMIC DNA]</scope>
    <source>
        <strain evidence="2 3">PEB0191</strain>
    </source>
</reference>
<dbReference type="HOGENOM" id="CLU_096110_1_0_6"/>
<organism evidence="2 3">
    <name type="scientific">Frischella perrara</name>
    <dbReference type="NCBI Taxonomy" id="1267021"/>
    <lineage>
        <taxon>Bacteria</taxon>
        <taxon>Pseudomonadati</taxon>
        <taxon>Pseudomonadota</taxon>
        <taxon>Gammaproteobacteria</taxon>
        <taxon>Orbales</taxon>
        <taxon>Orbaceae</taxon>
        <taxon>Frischella</taxon>
    </lineage>
</organism>
<dbReference type="STRING" id="1267021.FPB0191_01753"/>
<evidence type="ECO:0000313" key="2">
    <source>
        <dbReference type="EMBL" id="AJA45569.1"/>
    </source>
</evidence>
<dbReference type="AlphaFoldDB" id="A0A0A7S228"/>
<proteinExistence type="predicted"/>
<dbReference type="Proteomes" id="UP000030901">
    <property type="component" value="Chromosome"/>
</dbReference>
<dbReference type="InterPro" id="IPR017738">
    <property type="entry name" value="T6SS-assoc_VCA0118"/>
</dbReference>
<dbReference type="RefSeq" id="WP_052236899.1">
    <property type="nucleotide sequence ID" value="NZ_CP009056.1"/>
</dbReference>
<dbReference type="EMBL" id="CP009056">
    <property type="protein sequence ID" value="AJA45569.1"/>
    <property type="molecule type" value="Genomic_DNA"/>
</dbReference>
<dbReference type="OrthoDB" id="7831428at2"/>
<name>A0A0A7S228_FRIPE</name>
<keyword evidence="1" id="KW-0732">Signal</keyword>
<dbReference type="Pfam" id="PF11319">
    <property type="entry name" value="VasI"/>
    <property type="match status" value="1"/>
</dbReference>
<feature type="signal peptide" evidence="1">
    <location>
        <begin position="1"/>
        <end position="30"/>
    </location>
</feature>
<gene>
    <name evidence="2" type="ORF">FPB0191_01753</name>
</gene>
<dbReference type="NCBIfam" id="TIGR03360">
    <property type="entry name" value="VI_minor_1"/>
    <property type="match status" value="1"/>
</dbReference>
<protein>
    <submittedName>
        <fullName evidence="2">Type VI secretion-associated protein</fullName>
    </submittedName>
</protein>